<dbReference type="Proteomes" id="UP000236327">
    <property type="component" value="Unassembled WGS sequence"/>
</dbReference>
<dbReference type="InterPro" id="IPR025878">
    <property type="entry name" value="Acyl-CoA_dh-like_C_dom"/>
</dbReference>
<evidence type="ECO:0000256" key="4">
    <source>
        <dbReference type="ARBA" id="ARBA00022827"/>
    </source>
</evidence>
<dbReference type="Gene3D" id="1.10.540.10">
    <property type="entry name" value="Acyl-CoA dehydrogenase/oxidase, N-terminal domain"/>
    <property type="match status" value="1"/>
</dbReference>
<dbReference type="InterPro" id="IPR046373">
    <property type="entry name" value="Acyl-CoA_Oxase/DH_mid-dom_sf"/>
</dbReference>
<dbReference type="PANTHER" id="PTHR42803">
    <property type="entry name" value="ACYL-COA DEHYDROGENASE"/>
    <property type="match status" value="1"/>
</dbReference>
<dbReference type="EMBL" id="LYMM01000002">
    <property type="protein sequence ID" value="PNU06589.1"/>
    <property type="molecule type" value="Genomic_DNA"/>
</dbReference>
<keyword evidence="12" id="KW-1185">Reference proteome</keyword>
<evidence type="ECO:0000256" key="6">
    <source>
        <dbReference type="RuleBase" id="RU362125"/>
    </source>
</evidence>
<evidence type="ECO:0000259" key="8">
    <source>
        <dbReference type="Pfam" id="PF02770"/>
    </source>
</evidence>
<dbReference type="Gene3D" id="2.40.110.10">
    <property type="entry name" value="Butyryl-CoA Dehydrogenase, subunit A, domain 2"/>
    <property type="match status" value="1"/>
</dbReference>
<dbReference type="GO" id="GO:0016627">
    <property type="term" value="F:oxidoreductase activity, acting on the CH-CH group of donors"/>
    <property type="evidence" value="ECO:0007669"/>
    <property type="project" value="InterPro"/>
</dbReference>
<organism evidence="11 12">
    <name type="scientific">Novosphingobium guangzhouense</name>
    <dbReference type="NCBI Taxonomy" id="1850347"/>
    <lineage>
        <taxon>Bacteria</taxon>
        <taxon>Pseudomonadati</taxon>
        <taxon>Pseudomonadota</taxon>
        <taxon>Alphaproteobacteria</taxon>
        <taxon>Sphingomonadales</taxon>
        <taxon>Sphingomonadaceae</taxon>
        <taxon>Novosphingobium</taxon>
    </lineage>
</organism>
<feature type="domain" description="Acyl-CoA dehydrogenase/oxidase N-terminal" evidence="9">
    <location>
        <begin position="81"/>
        <end position="159"/>
    </location>
</feature>
<gene>
    <name evidence="11" type="ORF">A8V01_01730</name>
</gene>
<dbReference type="Pfam" id="PF12806">
    <property type="entry name" value="Acyl-CoA_dh_C"/>
    <property type="match status" value="1"/>
</dbReference>
<dbReference type="SUPFAM" id="SSF56645">
    <property type="entry name" value="Acyl-CoA dehydrogenase NM domain-like"/>
    <property type="match status" value="1"/>
</dbReference>
<dbReference type="PANTHER" id="PTHR42803:SF1">
    <property type="entry name" value="BROAD-SPECIFICITY LINEAR ACYL-COA DEHYDROGENASE FADE5"/>
    <property type="match status" value="1"/>
</dbReference>
<proteinExistence type="inferred from homology"/>
<dbReference type="InterPro" id="IPR036250">
    <property type="entry name" value="AcylCo_DH-like_C"/>
</dbReference>
<evidence type="ECO:0000256" key="5">
    <source>
        <dbReference type="ARBA" id="ARBA00023002"/>
    </source>
</evidence>
<dbReference type="Pfam" id="PF02771">
    <property type="entry name" value="Acyl-CoA_dh_N"/>
    <property type="match status" value="1"/>
</dbReference>
<evidence type="ECO:0000313" key="11">
    <source>
        <dbReference type="EMBL" id="PNU06589.1"/>
    </source>
</evidence>
<dbReference type="InterPro" id="IPR037069">
    <property type="entry name" value="AcylCoA_DH/ox_N_sf"/>
</dbReference>
<keyword evidence="5 6" id="KW-0560">Oxidoreductase</keyword>
<keyword evidence="3 6" id="KW-0285">Flavoprotein</keyword>
<evidence type="ECO:0000259" key="10">
    <source>
        <dbReference type="Pfam" id="PF12806"/>
    </source>
</evidence>
<reference evidence="11 12" key="1">
    <citation type="submission" date="2016-05" db="EMBL/GenBank/DDBJ databases">
        <title>Complete genome sequence of Novosphingobium guangzhouense SA925(T).</title>
        <authorList>
            <person name="Sha S."/>
        </authorList>
    </citation>
    <scope>NUCLEOTIDE SEQUENCE [LARGE SCALE GENOMIC DNA]</scope>
    <source>
        <strain evidence="11 12">SA925</strain>
    </source>
</reference>
<feature type="domain" description="Acyl-CoA oxidase/dehydrogenase middle" evidence="8">
    <location>
        <begin position="163"/>
        <end position="272"/>
    </location>
</feature>
<evidence type="ECO:0000259" key="7">
    <source>
        <dbReference type="Pfam" id="PF00441"/>
    </source>
</evidence>
<comment type="caution">
    <text evidence="11">The sequence shown here is derived from an EMBL/GenBank/DDBJ whole genome shotgun (WGS) entry which is preliminary data.</text>
</comment>
<dbReference type="GO" id="GO:0050660">
    <property type="term" value="F:flavin adenine dinucleotide binding"/>
    <property type="evidence" value="ECO:0007669"/>
    <property type="project" value="InterPro"/>
</dbReference>
<evidence type="ECO:0000313" key="12">
    <source>
        <dbReference type="Proteomes" id="UP000236327"/>
    </source>
</evidence>
<dbReference type="InterPro" id="IPR009075">
    <property type="entry name" value="AcylCo_DH/oxidase_C"/>
</dbReference>
<dbReference type="SUPFAM" id="SSF47203">
    <property type="entry name" value="Acyl-CoA dehydrogenase C-terminal domain-like"/>
    <property type="match status" value="1"/>
</dbReference>
<keyword evidence="4 6" id="KW-0274">FAD</keyword>
<dbReference type="Pfam" id="PF02770">
    <property type="entry name" value="Acyl-CoA_dh_M"/>
    <property type="match status" value="1"/>
</dbReference>
<feature type="domain" description="Acetyl-CoA dehydrogenase-like C-terminal" evidence="10">
    <location>
        <begin position="482"/>
        <end position="584"/>
    </location>
</feature>
<evidence type="ECO:0000256" key="1">
    <source>
        <dbReference type="ARBA" id="ARBA00001974"/>
    </source>
</evidence>
<feature type="domain" description="Acyl-CoA dehydrogenase/oxidase C-terminal" evidence="7">
    <location>
        <begin position="283"/>
        <end position="449"/>
    </location>
</feature>
<dbReference type="Gene3D" id="1.20.140.10">
    <property type="entry name" value="Butyryl-CoA Dehydrogenase, subunit A, domain 3"/>
    <property type="match status" value="1"/>
</dbReference>
<dbReference type="RefSeq" id="WP_103094532.1">
    <property type="nucleotide sequence ID" value="NZ_LYMM01000002.1"/>
</dbReference>
<dbReference type="OrthoDB" id="9807883at2"/>
<accession>A0A2K2G6D8</accession>
<dbReference type="InterPro" id="IPR052166">
    <property type="entry name" value="Diverse_Acyl-CoA_DH"/>
</dbReference>
<evidence type="ECO:0000259" key="9">
    <source>
        <dbReference type="Pfam" id="PF02771"/>
    </source>
</evidence>
<dbReference type="InterPro" id="IPR013786">
    <property type="entry name" value="AcylCoA_DH/ox_N"/>
</dbReference>
<name>A0A2K2G6D8_9SPHN</name>
<protein>
    <submittedName>
        <fullName evidence="11">Acyl-CoA dehydrogenase</fullName>
    </submittedName>
</protein>
<comment type="cofactor">
    <cofactor evidence="1 6">
        <name>FAD</name>
        <dbReference type="ChEBI" id="CHEBI:57692"/>
    </cofactor>
</comment>
<comment type="similarity">
    <text evidence="2 6">Belongs to the acyl-CoA dehydrogenase family.</text>
</comment>
<dbReference type="Pfam" id="PF00441">
    <property type="entry name" value="Acyl-CoA_dh_1"/>
    <property type="match status" value="1"/>
</dbReference>
<dbReference type="AlphaFoldDB" id="A0A2K2G6D8"/>
<evidence type="ECO:0000256" key="2">
    <source>
        <dbReference type="ARBA" id="ARBA00009347"/>
    </source>
</evidence>
<dbReference type="InterPro" id="IPR009100">
    <property type="entry name" value="AcylCoA_DH/oxidase_NM_dom_sf"/>
</dbReference>
<dbReference type="InterPro" id="IPR006091">
    <property type="entry name" value="Acyl-CoA_Oxase/DH_mid-dom"/>
</dbReference>
<evidence type="ECO:0000256" key="3">
    <source>
        <dbReference type="ARBA" id="ARBA00022630"/>
    </source>
</evidence>
<sequence>MPSTYQPPVATMRFLLEHVLDFDAQMAALPGLEEVTSELAAEVLTMAGRMCAERLAPLNLPGDAAGTQLVDGQVVTAPGFADAYAEFVEAGWPGLAGDPEYGGQGLPRTVQIMLDEMVSAANLSFGLFPGLTRGAAEALAAHGSNDLKATYLGKLVTGEWCGAMALTEASAGTDLGLLRTRAEPREDGSYAVTGTKIFISSGDQDFGNNIVHLVLARLPDAPAGVKGISLFLVPKFLPGAAGAFDERNAMSVGALEHKMGIHAQPTCVMNYDGATGWLVGEAGRGLNAMFTMMNAERLFVGIQGLGLADAATQNAVAYARERLQGRASDGRPGTVPIIAHADVRKMLLSCRAFVEPARALAAWTAIRMDVSDHHPDAQVRAAAAADVALLTPVIKAAFTDFGFETTVQAQQVFGGHGYIHEAGMEQFVRDARITQIYEGTNGVQAMDLVSRKVTLDGGAPLRSYLAAITVDLDRADGELAGHELVIAMRRALTMLEEASDTVAAAAGEADALGAAATEYLNLFALVSLGWMWVRILKAAPALEDARLQDTYKALAGYYAAYVLPRAALHAARIAAGPATVMALDEALF</sequence>